<proteinExistence type="predicted"/>
<dbReference type="GO" id="GO:0003676">
    <property type="term" value="F:nucleic acid binding"/>
    <property type="evidence" value="ECO:0007669"/>
    <property type="project" value="InterPro"/>
</dbReference>
<dbReference type="GO" id="GO:0004519">
    <property type="term" value="F:endonuclease activity"/>
    <property type="evidence" value="ECO:0007669"/>
    <property type="project" value="UniProtKB-KW"/>
</dbReference>
<evidence type="ECO:0000256" key="2">
    <source>
        <dbReference type="ARBA" id="ARBA00022801"/>
    </source>
</evidence>
<name>A0A8S5MXL9_9CAUD</name>
<dbReference type="CDD" id="cd00085">
    <property type="entry name" value="HNHc"/>
    <property type="match status" value="1"/>
</dbReference>
<reference evidence="4" key="1">
    <citation type="journal article" date="2021" name="Proc. Natl. Acad. Sci. U.S.A.">
        <title>A Catalog of Tens of Thousands of Viruses from Human Metagenomes Reveals Hidden Associations with Chronic Diseases.</title>
        <authorList>
            <person name="Tisza M.J."/>
            <person name="Buck C.B."/>
        </authorList>
    </citation>
    <scope>NUCLEOTIDE SEQUENCE</scope>
    <source>
        <strain evidence="4">CtYyB9</strain>
    </source>
</reference>
<sequence length="149" mass="17499">MLIILLIKRYMPNRVCNHSGCASLIKINETYCSKHSFKNKDRHKNYKVRRKDKDEQAFYNSKEWHIVRTNVIARDLGLCKVCLSNNRIRVADVVHHIIELKESRELGLRTSNLLSLCNSCHQEIHAKYRKGMVTKRNTQEKLIKLIPKG</sequence>
<evidence type="ECO:0000313" key="4">
    <source>
        <dbReference type="EMBL" id="DAD86944.1"/>
    </source>
</evidence>
<dbReference type="GO" id="GO:0016787">
    <property type="term" value="F:hydrolase activity"/>
    <property type="evidence" value="ECO:0007669"/>
    <property type="project" value="UniProtKB-KW"/>
</dbReference>
<keyword evidence="1" id="KW-0540">Nuclease</keyword>
<organism evidence="4">
    <name type="scientific">Siphoviridae sp. ctYyB9</name>
    <dbReference type="NCBI Taxonomy" id="2826380"/>
    <lineage>
        <taxon>Viruses</taxon>
        <taxon>Duplodnaviria</taxon>
        <taxon>Heunggongvirae</taxon>
        <taxon>Uroviricota</taxon>
        <taxon>Caudoviricetes</taxon>
    </lineage>
</organism>
<dbReference type="Pfam" id="PF01844">
    <property type="entry name" value="HNH"/>
    <property type="match status" value="1"/>
</dbReference>
<evidence type="ECO:0000256" key="1">
    <source>
        <dbReference type="ARBA" id="ARBA00022722"/>
    </source>
</evidence>
<keyword evidence="4" id="KW-0255">Endonuclease</keyword>
<protein>
    <submittedName>
        <fullName evidence="4">HNH endonuclease</fullName>
    </submittedName>
</protein>
<dbReference type="PANTHER" id="PTHR41286">
    <property type="entry name" value="HNH NUCLEASE YAJD-RELATED"/>
    <property type="match status" value="1"/>
</dbReference>
<dbReference type="GO" id="GO:0008270">
    <property type="term" value="F:zinc ion binding"/>
    <property type="evidence" value="ECO:0007669"/>
    <property type="project" value="InterPro"/>
</dbReference>
<keyword evidence="2" id="KW-0378">Hydrolase</keyword>
<feature type="domain" description="HNH" evidence="3">
    <location>
        <begin position="79"/>
        <end position="126"/>
    </location>
</feature>
<dbReference type="InterPro" id="IPR003615">
    <property type="entry name" value="HNH_nuc"/>
</dbReference>
<evidence type="ECO:0000259" key="3">
    <source>
        <dbReference type="Pfam" id="PF01844"/>
    </source>
</evidence>
<dbReference type="PANTHER" id="PTHR41286:SF1">
    <property type="entry name" value="HNH NUCLEASE YAJD-RELATED"/>
    <property type="match status" value="1"/>
</dbReference>
<dbReference type="EMBL" id="BK015010">
    <property type="protein sequence ID" value="DAD86944.1"/>
    <property type="molecule type" value="Genomic_DNA"/>
</dbReference>
<accession>A0A8S5MXL9</accession>
<dbReference type="InterPro" id="IPR002711">
    <property type="entry name" value="HNH"/>
</dbReference>